<dbReference type="Pfam" id="PF16211">
    <property type="entry name" value="Histone_H2A_C"/>
    <property type="match status" value="1"/>
</dbReference>
<dbReference type="Pfam" id="PF01661">
    <property type="entry name" value="Macro"/>
    <property type="match status" value="1"/>
</dbReference>
<evidence type="ECO:0000256" key="2">
    <source>
        <dbReference type="ARBA" id="ARBA00004123"/>
    </source>
</evidence>
<accession>A0AA89BPX0</accession>
<dbReference type="InterPro" id="IPR009072">
    <property type="entry name" value="Histone-fold"/>
</dbReference>
<gene>
    <name evidence="15" type="ORF">FSP39_005111</name>
</gene>
<dbReference type="FunFam" id="1.10.20.10:FF:000013">
    <property type="entry name" value="Core histone macro-H2A"/>
    <property type="match status" value="1"/>
</dbReference>
<dbReference type="FunFam" id="3.40.220.10:FF:000002">
    <property type="entry name" value="Core histone macro-H2A"/>
    <property type="match status" value="1"/>
</dbReference>
<evidence type="ECO:0000256" key="3">
    <source>
        <dbReference type="ARBA" id="ARBA00004286"/>
    </source>
</evidence>
<proteinExistence type="predicted"/>
<dbReference type="GO" id="GO:0000786">
    <property type="term" value="C:nucleosome"/>
    <property type="evidence" value="ECO:0007669"/>
    <property type="project" value="UniProtKB-KW"/>
</dbReference>
<evidence type="ECO:0000259" key="14">
    <source>
        <dbReference type="PROSITE" id="PS51154"/>
    </source>
</evidence>
<evidence type="ECO:0000256" key="10">
    <source>
        <dbReference type="ARBA" id="ARBA00023125"/>
    </source>
</evidence>
<evidence type="ECO:0000256" key="11">
    <source>
        <dbReference type="ARBA" id="ARBA00023242"/>
    </source>
</evidence>
<dbReference type="AlphaFoldDB" id="A0AA89BPX0"/>
<dbReference type="InterPro" id="IPR032454">
    <property type="entry name" value="Histone_H2A_C"/>
</dbReference>
<dbReference type="CDD" id="cd00074">
    <property type="entry name" value="HFD_H2A"/>
    <property type="match status" value="1"/>
</dbReference>
<dbReference type="InterPro" id="IPR043472">
    <property type="entry name" value="Macro_dom-like"/>
</dbReference>
<dbReference type="SUPFAM" id="SSF52949">
    <property type="entry name" value="Macro domain-like"/>
    <property type="match status" value="1"/>
</dbReference>
<dbReference type="Proteomes" id="UP001186944">
    <property type="component" value="Unassembled WGS sequence"/>
</dbReference>
<comment type="function">
    <text evidence="1">Core component of nucleosome. Nucleosomes wrap and compact DNA into chromatin, limiting DNA accessibility to the cellular machineries which require DNA as a template. Histones thereby play a central role in transcription regulation, DNA repair, DNA replication and chromosomal stability. DNA accessibility is regulated via a complex set of post-translational modifications of histones, also called histone code, and nucleosome remodeling.</text>
</comment>
<comment type="subcellular location">
    <subcellularLocation>
        <location evidence="3">Chromosome</location>
    </subcellularLocation>
    <subcellularLocation>
        <location evidence="2">Nucleus</location>
    </subcellularLocation>
</comment>
<comment type="subunit">
    <text evidence="4">The nucleosome is a histone octamer containing two molecules each of H2A, H2B, H3 and H4 assembled in one H3-H4 heterotetramer and two H2A-H2B heterodimers. The octamer wraps approximately 147 bp of DNA.</text>
</comment>
<dbReference type="Gene3D" id="3.40.220.10">
    <property type="entry name" value="Leucine Aminopeptidase, subunit E, domain 1"/>
    <property type="match status" value="1"/>
</dbReference>
<comment type="caution">
    <text evidence="15">The sequence shown here is derived from an EMBL/GenBank/DDBJ whole genome shotgun (WGS) entry which is preliminary data.</text>
</comment>
<dbReference type="InterPro" id="IPR002589">
    <property type="entry name" value="Macro_dom"/>
</dbReference>
<keyword evidence="9" id="KW-0156">Chromatin regulator</keyword>
<feature type="compositionally biased region" description="Low complexity" evidence="13">
    <location>
        <begin position="126"/>
        <end position="159"/>
    </location>
</feature>
<evidence type="ECO:0000313" key="15">
    <source>
        <dbReference type="EMBL" id="KAK3089621.1"/>
    </source>
</evidence>
<organism evidence="15 16">
    <name type="scientific">Pinctada imbricata</name>
    <name type="common">Atlantic pearl-oyster</name>
    <name type="synonym">Pinctada martensii</name>
    <dbReference type="NCBI Taxonomy" id="66713"/>
    <lineage>
        <taxon>Eukaryota</taxon>
        <taxon>Metazoa</taxon>
        <taxon>Spiralia</taxon>
        <taxon>Lophotrochozoa</taxon>
        <taxon>Mollusca</taxon>
        <taxon>Bivalvia</taxon>
        <taxon>Autobranchia</taxon>
        <taxon>Pteriomorphia</taxon>
        <taxon>Pterioida</taxon>
        <taxon>Pterioidea</taxon>
        <taxon>Pteriidae</taxon>
        <taxon>Pinctada</taxon>
    </lineage>
</organism>
<dbReference type="CDD" id="cd02904">
    <property type="entry name" value="Macro_H2A-like"/>
    <property type="match status" value="1"/>
</dbReference>
<dbReference type="InterPro" id="IPR035796">
    <property type="entry name" value="Macro_H2A"/>
</dbReference>
<dbReference type="GO" id="GO:0046982">
    <property type="term" value="F:protein heterodimerization activity"/>
    <property type="evidence" value="ECO:0007669"/>
    <property type="project" value="InterPro"/>
</dbReference>
<keyword evidence="8" id="KW-0832">Ubl conjugation</keyword>
<evidence type="ECO:0000256" key="9">
    <source>
        <dbReference type="ARBA" id="ARBA00022853"/>
    </source>
</evidence>
<feature type="region of interest" description="Disordered" evidence="13">
    <location>
        <begin position="122"/>
        <end position="178"/>
    </location>
</feature>
<evidence type="ECO:0000256" key="1">
    <source>
        <dbReference type="ARBA" id="ARBA00002001"/>
    </source>
</evidence>
<dbReference type="GO" id="GO:0005634">
    <property type="term" value="C:nucleus"/>
    <property type="evidence" value="ECO:0007669"/>
    <property type="project" value="UniProtKB-SubCell"/>
</dbReference>
<keyword evidence="10" id="KW-0238">DNA-binding</keyword>
<protein>
    <recommendedName>
        <fullName evidence="5">Histone H2A</fullName>
    </recommendedName>
</protein>
<evidence type="ECO:0000313" key="16">
    <source>
        <dbReference type="Proteomes" id="UP001186944"/>
    </source>
</evidence>
<dbReference type="SUPFAM" id="SSF47113">
    <property type="entry name" value="Histone-fold"/>
    <property type="match status" value="1"/>
</dbReference>
<dbReference type="InterPro" id="IPR002119">
    <property type="entry name" value="Histone_H2A"/>
</dbReference>
<keyword evidence="12" id="KW-0544">Nucleosome core</keyword>
<evidence type="ECO:0000256" key="13">
    <source>
        <dbReference type="SAM" id="MobiDB-lite"/>
    </source>
</evidence>
<evidence type="ECO:0000256" key="4">
    <source>
        <dbReference type="ARBA" id="ARBA00011538"/>
    </source>
</evidence>
<keyword evidence="16" id="KW-1185">Reference proteome</keyword>
<evidence type="ECO:0000256" key="7">
    <source>
        <dbReference type="ARBA" id="ARBA00022499"/>
    </source>
</evidence>
<evidence type="ECO:0000256" key="5">
    <source>
        <dbReference type="ARBA" id="ARBA00017642"/>
    </source>
</evidence>
<dbReference type="GO" id="GO:0006325">
    <property type="term" value="P:chromatin organization"/>
    <property type="evidence" value="ECO:0007669"/>
    <property type="project" value="UniProtKB-KW"/>
</dbReference>
<evidence type="ECO:0000256" key="12">
    <source>
        <dbReference type="ARBA" id="ARBA00023269"/>
    </source>
</evidence>
<name>A0AA89BPX0_PINIB</name>
<dbReference type="EMBL" id="VSWD01000010">
    <property type="protein sequence ID" value="KAK3089621.1"/>
    <property type="molecule type" value="Genomic_DNA"/>
</dbReference>
<reference evidence="15" key="1">
    <citation type="submission" date="2019-08" db="EMBL/GenBank/DDBJ databases">
        <title>The improved chromosome-level genome for the pearl oyster Pinctada fucata martensii using PacBio sequencing and Hi-C.</title>
        <authorList>
            <person name="Zheng Z."/>
        </authorList>
    </citation>
    <scope>NUCLEOTIDE SEQUENCE</scope>
    <source>
        <strain evidence="15">ZZ-2019</strain>
        <tissue evidence="15">Adductor muscle</tissue>
    </source>
</reference>
<dbReference type="PANTHER" id="PTHR23430">
    <property type="entry name" value="HISTONE H2A"/>
    <property type="match status" value="1"/>
</dbReference>
<dbReference type="PROSITE" id="PS51154">
    <property type="entry name" value="MACRO"/>
    <property type="match status" value="1"/>
</dbReference>
<dbReference type="GO" id="GO:0030527">
    <property type="term" value="F:structural constituent of chromatin"/>
    <property type="evidence" value="ECO:0007669"/>
    <property type="project" value="InterPro"/>
</dbReference>
<dbReference type="Pfam" id="PF00125">
    <property type="entry name" value="Histone"/>
    <property type="match status" value="1"/>
</dbReference>
<dbReference type="GO" id="GO:0003677">
    <property type="term" value="F:DNA binding"/>
    <property type="evidence" value="ECO:0007669"/>
    <property type="project" value="UniProtKB-KW"/>
</dbReference>
<keyword evidence="11" id="KW-0539">Nucleus</keyword>
<feature type="domain" description="Macro" evidence="14">
    <location>
        <begin position="187"/>
        <end position="370"/>
    </location>
</feature>
<keyword evidence="7" id="KW-1017">Isopeptide bond</keyword>
<dbReference type="Gene3D" id="1.10.20.10">
    <property type="entry name" value="Histone, subunit A"/>
    <property type="match status" value="1"/>
</dbReference>
<evidence type="ECO:0000256" key="8">
    <source>
        <dbReference type="ARBA" id="ARBA00022843"/>
    </source>
</evidence>
<dbReference type="SMART" id="SM00506">
    <property type="entry name" value="A1pp"/>
    <property type="match status" value="1"/>
</dbReference>
<keyword evidence="6" id="KW-0158">Chromosome</keyword>
<dbReference type="PRINTS" id="PR00620">
    <property type="entry name" value="HISTONEH2A"/>
</dbReference>
<dbReference type="SMART" id="SM00414">
    <property type="entry name" value="H2A"/>
    <property type="match status" value="1"/>
</dbReference>
<dbReference type="InterPro" id="IPR007125">
    <property type="entry name" value="H2A/H2B/H3"/>
</dbReference>
<evidence type="ECO:0000256" key="6">
    <source>
        <dbReference type="ARBA" id="ARBA00022454"/>
    </source>
</evidence>
<sequence>MSGRGGKKKKAMSKSMKAGVLFPVARMQRYLKGMTHHFRIGAGAPVYMAAVIEYLTAEILELAGNAARDNKKGRVAPRHILLAVANDEELHQLLKHVTIASGGVLPKIHPELLVRKRGGKFQNIIPSSPKPVTAKPPASPKPTTTAGKGKASKSTPPKLSKVKSVKPPKGFKPSADAVSATSAGGFTILSEKKLFLGQKMTVIQGDLVKIAADAIVHPTSNNFYMGGEVGSAIEKAGGKEFRKEIDDLSKNHGNLDTAGAAICPGHNFPAKFVVHVNSPSWGSSNSQQLLEKAVKNVLTLADEKNIKSIAIPSIGSGNAGFPKQTAAQIILRAISNYFVTVMTSSLKQVYFVLYDPESVAVYTSELSKLDS</sequence>